<evidence type="ECO:0000313" key="1">
    <source>
        <dbReference type="EMBL" id="OIQ67310.1"/>
    </source>
</evidence>
<organism evidence="1">
    <name type="scientific">mine drainage metagenome</name>
    <dbReference type="NCBI Taxonomy" id="410659"/>
    <lineage>
        <taxon>unclassified sequences</taxon>
        <taxon>metagenomes</taxon>
        <taxon>ecological metagenomes</taxon>
    </lineage>
</organism>
<dbReference type="AlphaFoldDB" id="A0A1J5P7U6"/>
<accession>A0A1J5P7U6</accession>
<proteinExistence type="predicted"/>
<gene>
    <name evidence="1" type="ORF">GALL_511120</name>
</gene>
<name>A0A1J5P7U6_9ZZZZ</name>
<reference evidence="1" key="1">
    <citation type="submission" date="2016-10" db="EMBL/GenBank/DDBJ databases">
        <title>Sequence of Gallionella enrichment culture.</title>
        <authorList>
            <person name="Poehlein A."/>
            <person name="Muehling M."/>
            <person name="Daniel R."/>
        </authorList>
    </citation>
    <scope>NUCLEOTIDE SEQUENCE</scope>
</reference>
<comment type="caution">
    <text evidence="1">The sequence shown here is derived from an EMBL/GenBank/DDBJ whole genome shotgun (WGS) entry which is preliminary data.</text>
</comment>
<dbReference type="EMBL" id="MLJW01006010">
    <property type="protein sequence ID" value="OIQ67310.1"/>
    <property type="molecule type" value="Genomic_DNA"/>
</dbReference>
<protein>
    <submittedName>
        <fullName evidence="1">Uncharacterized protein</fullName>
    </submittedName>
</protein>
<sequence>MFCKRLDDVNSDTGWHRVVQIDDRGNILVTEKKQSDIAGRIGECAGKSQQIGQDTDKNRQ</sequence>